<feature type="non-terminal residue" evidence="5">
    <location>
        <position position="297"/>
    </location>
</feature>
<sequence>MVVESGQLTARHRVALSQDESVAVVVPLRSSPRRALRFSVVGVVLALGIVGIVHQFHVHAKFRSQRHPAPASVVQSPPYMESPPIASPPTITVSAMPPVPNVTSFSDFKLMHGYKLRGEDLLQADAEGLEDCMGLCRSREDCDGWTYVWKGCFLLRRVTLPGGWINGMVGGIRARTVPWPHAEREALSSCPGTCPKEFVYLHGLDVTGHDLGNSPGAETYIACAEHCLGKQGCDGYTFVKDQSGKPSCWLKAGPRLYLPAGPHPCAFQTDLTPTPSDGARGASADLERGFCRSREGL</sequence>
<dbReference type="Pfam" id="PF00024">
    <property type="entry name" value="PAN_1"/>
    <property type="match status" value="1"/>
</dbReference>
<keyword evidence="3" id="KW-1133">Transmembrane helix</keyword>
<keyword evidence="3" id="KW-0812">Transmembrane</keyword>
<dbReference type="AlphaFoldDB" id="A0AAE0FYY7"/>
<dbReference type="GO" id="GO:0006508">
    <property type="term" value="P:proteolysis"/>
    <property type="evidence" value="ECO:0007669"/>
    <property type="project" value="InterPro"/>
</dbReference>
<name>A0AAE0FYY7_9CHLO</name>
<dbReference type="InterPro" id="IPR003609">
    <property type="entry name" value="Pan_app"/>
</dbReference>
<organism evidence="5 6">
    <name type="scientific">Cymbomonas tetramitiformis</name>
    <dbReference type="NCBI Taxonomy" id="36881"/>
    <lineage>
        <taxon>Eukaryota</taxon>
        <taxon>Viridiplantae</taxon>
        <taxon>Chlorophyta</taxon>
        <taxon>Pyramimonadophyceae</taxon>
        <taxon>Pyramimonadales</taxon>
        <taxon>Pyramimonadaceae</taxon>
        <taxon>Cymbomonas</taxon>
    </lineage>
</organism>
<dbReference type="InterPro" id="IPR000177">
    <property type="entry name" value="Apple"/>
</dbReference>
<protein>
    <recommendedName>
        <fullName evidence="4">Apple domain-containing protein</fullName>
    </recommendedName>
</protein>
<comment type="caution">
    <text evidence="5">The sequence shown here is derived from an EMBL/GenBank/DDBJ whole genome shotgun (WGS) entry which is preliminary data.</text>
</comment>
<gene>
    <name evidence="5" type="ORF">CYMTET_23603</name>
</gene>
<accession>A0AAE0FYY7</accession>
<dbReference type="GO" id="GO:0005576">
    <property type="term" value="C:extracellular region"/>
    <property type="evidence" value="ECO:0007669"/>
    <property type="project" value="InterPro"/>
</dbReference>
<evidence type="ECO:0000256" key="3">
    <source>
        <dbReference type="SAM" id="Phobius"/>
    </source>
</evidence>
<evidence type="ECO:0000256" key="1">
    <source>
        <dbReference type="ARBA" id="ARBA00022737"/>
    </source>
</evidence>
<keyword evidence="3" id="KW-0472">Membrane</keyword>
<evidence type="ECO:0000256" key="2">
    <source>
        <dbReference type="ARBA" id="ARBA00023157"/>
    </source>
</evidence>
<keyword evidence="1" id="KW-0677">Repeat</keyword>
<feature type="transmembrane region" description="Helical" evidence="3">
    <location>
        <begin position="35"/>
        <end position="56"/>
    </location>
</feature>
<evidence type="ECO:0000313" key="5">
    <source>
        <dbReference type="EMBL" id="KAK3267861.1"/>
    </source>
</evidence>
<keyword evidence="6" id="KW-1185">Reference proteome</keyword>
<dbReference type="Proteomes" id="UP001190700">
    <property type="component" value="Unassembled WGS sequence"/>
</dbReference>
<dbReference type="Pfam" id="PF14295">
    <property type="entry name" value="PAN_4"/>
    <property type="match status" value="1"/>
</dbReference>
<dbReference type="Gene3D" id="3.50.4.10">
    <property type="entry name" value="Hepatocyte Growth Factor"/>
    <property type="match status" value="2"/>
</dbReference>
<proteinExistence type="predicted"/>
<evidence type="ECO:0000259" key="4">
    <source>
        <dbReference type="SMART" id="SM00223"/>
    </source>
</evidence>
<evidence type="ECO:0000313" key="6">
    <source>
        <dbReference type="Proteomes" id="UP001190700"/>
    </source>
</evidence>
<reference evidence="5 6" key="1">
    <citation type="journal article" date="2015" name="Genome Biol. Evol.">
        <title>Comparative Genomics of a Bacterivorous Green Alga Reveals Evolutionary Causalities and Consequences of Phago-Mixotrophic Mode of Nutrition.</title>
        <authorList>
            <person name="Burns J.A."/>
            <person name="Paasch A."/>
            <person name="Narechania A."/>
            <person name="Kim E."/>
        </authorList>
    </citation>
    <scope>NUCLEOTIDE SEQUENCE [LARGE SCALE GENOMIC DNA]</scope>
    <source>
        <strain evidence="5 6">PLY_AMNH</strain>
    </source>
</reference>
<dbReference type="SMART" id="SM00223">
    <property type="entry name" value="APPLE"/>
    <property type="match status" value="1"/>
</dbReference>
<keyword evidence="2" id="KW-1015">Disulfide bond</keyword>
<feature type="domain" description="Apple" evidence="4">
    <location>
        <begin position="194"/>
        <end position="265"/>
    </location>
</feature>
<dbReference type="EMBL" id="LGRX02012159">
    <property type="protein sequence ID" value="KAK3267861.1"/>
    <property type="molecule type" value="Genomic_DNA"/>
</dbReference>